<gene>
    <name evidence="3" type="ORF">C1SCF055_LOCUS8715</name>
</gene>
<keyword evidence="1" id="KW-0489">Methyltransferase</keyword>
<reference evidence="4" key="2">
    <citation type="submission" date="2024-04" db="EMBL/GenBank/DDBJ databases">
        <authorList>
            <person name="Chen Y."/>
            <person name="Shah S."/>
            <person name="Dougan E. K."/>
            <person name="Thang M."/>
            <person name="Chan C."/>
        </authorList>
    </citation>
    <scope>NUCLEOTIDE SEQUENCE [LARGE SCALE GENOMIC DNA]</scope>
</reference>
<sequence length="1007" mass="112563">MLLASDEEDSGCHAQGKAIGFQGKAKLKGHEQIDVFELVSRSCRCHRKTCFHQFSGCEKLVIAKRSELASLDSEDREHAVRELFNCSKLFSAAAPVDTDCPPSDSDLLLATDSEEELLAVTSDESDDSIFLASDDEDRPPPKRKYQIRRSQITFLGKEVCVHALQALIGVGSSTLQRIRAGEQAFTNRRRKTAPKHPIFGFTMNDSNVSNKWTGVVMFLWQTYQSCAEVMPTGFKMPRDQEIDVPETKDPDLESRLVNHFLLSLQTYSTDPDVHLIGPGTFSGPCHEDLDQAFSQQAALICRHTFDTPEQVVEILDSCCRPTEPAEQQRKRHKTHKVEAVASKLDEVAEWKDWSAVAGYVGSVRITRRCDVDPSSMGWCTTQELRGQHPPKPGDIVLIAKKRMADAEPYAVVVVMTQDRARALELGFQQPVGLAERRPLSDKVRKNIRTVGSKCLQHGIINQDAFTYLSSWSQGDWPRQQRPSAYNHLLHRWQVPFHLDPATPSWEAPSRIKHVDLTYNVDPNEFDDGPSDDDEALAPIDMPEESESEIMQASEDDAPKDTALPECPLRSISVSNVIQEFLKVDGVKTGLQSTHSNLPSTGNNTVKVASICSGLGIADMVFDQLNPALRELLDPIPALKFETVFMCEKEPWKAKWLAKAFQPKIIFEDMTCLGSGRGKDAVTQQFHVVPKVTGFTMGFPCTSISAQNSCPSSFLDAASATGSGFRSLLDYCDYNDELEWLVTENVRNLTHKRKQFNGECPIDIQNSALEKRGFVPIHALVSSHDYGVPQSRSRCWGLYLKKTQLKQFGPDPRTLFLNMTFQPLPIYKIIDPCLASETPNISRAASGKKWQSDFEKMKRKYGKAAVKKNLELLSEKGMPLTPRELSILSIAITILQQRGLDPLTQPMICQVDQNYERNTFVRSNPFLCPCLIPHGKYVITSQWRCLSGQEKLKMQGLGIEDIAHYQINRLSEQQQSDLAGNSFTAGVCAAAILSVLSCWHPSKRATAL</sequence>
<dbReference type="EMBL" id="CAMXCT020000591">
    <property type="protein sequence ID" value="CAL1134242.1"/>
    <property type="molecule type" value="Genomic_DNA"/>
</dbReference>
<reference evidence="3" key="1">
    <citation type="submission" date="2022-10" db="EMBL/GenBank/DDBJ databases">
        <authorList>
            <person name="Chen Y."/>
            <person name="Dougan E. K."/>
            <person name="Chan C."/>
            <person name="Rhodes N."/>
            <person name="Thang M."/>
        </authorList>
    </citation>
    <scope>NUCLEOTIDE SEQUENCE</scope>
</reference>
<evidence type="ECO:0000313" key="3">
    <source>
        <dbReference type="EMBL" id="CAI3980867.1"/>
    </source>
</evidence>
<dbReference type="GO" id="GO:0032259">
    <property type="term" value="P:methylation"/>
    <property type="evidence" value="ECO:0007669"/>
    <property type="project" value="UniProtKB-KW"/>
</dbReference>
<dbReference type="Gene3D" id="3.40.50.150">
    <property type="entry name" value="Vaccinia Virus protein VP39"/>
    <property type="match status" value="1"/>
</dbReference>
<dbReference type="EMBL" id="CAMXCT010000591">
    <property type="protein sequence ID" value="CAI3980867.1"/>
    <property type="molecule type" value="Genomic_DNA"/>
</dbReference>
<proteinExistence type="predicted"/>
<comment type="caution">
    <text evidence="3">The sequence shown here is derived from an EMBL/GenBank/DDBJ whole genome shotgun (WGS) entry which is preliminary data.</text>
</comment>
<organism evidence="3">
    <name type="scientific">Cladocopium goreaui</name>
    <dbReference type="NCBI Taxonomy" id="2562237"/>
    <lineage>
        <taxon>Eukaryota</taxon>
        <taxon>Sar</taxon>
        <taxon>Alveolata</taxon>
        <taxon>Dinophyceae</taxon>
        <taxon>Suessiales</taxon>
        <taxon>Symbiodiniaceae</taxon>
        <taxon>Cladocopium</taxon>
    </lineage>
</organism>
<protein>
    <recommendedName>
        <fullName evidence="6">DNA (cytosine-5-)-methyltransferase</fullName>
    </recommendedName>
</protein>
<dbReference type="OrthoDB" id="410478at2759"/>
<evidence type="ECO:0008006" key="6">
    <source>
        <dbReference type="Google" id="ProtNLM"/>
    </source>
</evidence>
<dbReference type="GO" id="GO:0008168">
    <property type="term" value="F:methyltransferase activity"/>
    <property type="evidence" value="ECO:0007669"/>
    <property type="project" value="UniProtKB-KW"/>
</dbReference>
<keyword evidence="2" id="KW-0808">Transferase</keyword>
<dbReference type="EMBL" id="CAMXCT030000591">
    <property type="protein sequence ID" value="CAL4768179.1"/>
    <property type="molecule type" value="Genomic_DNA"/>
</dbReference>
<dbReference type="Pfam" id="PF00145">
    <property type="entry name" value="DNA_methylase"/>
    <property type="match status" value="1"/>
</dbReference>
<evidence type="ECO:0000256" key="1">
    <source>
        <dbReference type="ARBA" id="ARBA00022603"/>
    </source>
</evidence>
<evidence type="ECO:0000313" key="5">
    <source>
        <dbReference type="Proteomes" id="UP001152797"/>
    </source>
</evidence>
<dbReference type="AlphaFoldDB" id="A0A9P1BW92"/>
<dbReference type="Proteomes" id="UP001152797">
    <property type="component" value="Unassembled WGS sequence"/>
</dbReference>
<accession>A0A9P1BW92</accession>
<dbReference type="SUPFAM" id="SSF53335">
    <property type="entry name" value="S-adenosyl-L-methionine-dependent methyltransferases"/>
    <property type="match status" value="1"/>
</dbReference>
<dbReference type="InterPro" id="IPR029063">
    <property type="entry name" value="SAM-dependent_MTases_sf"/>
</dbReference>
<keyword evidence="5" id="KW-1185">Reference proteome</keyword>
<dbReference type="InterPro" id="IPR001525">
    <property type="entry name" value="C5_MeTfrase"/>
</dbReference>
<name>A0A9P1BW92_9DINO</name>
<evidence type="ECO:0000256" key="2">
    <source>
        <dbReference type="ARBA" id="ARBA00022679"/>
    </source>
</evidence>
<evidence type="ECO:0000313" key="4">
    <source>
        <dbReference type="EMBL" id="CAL1134242.1"/>
    </source>
</evidence>